<feature type="transmembrane region" description="Helical" evidence="1">
    <location>
        <begin position="91"/>
        <end position="118"/>
    </location>
</feature>
<organism evidence="2">
    <name type="scientific">Octopus bimaculoides</name>
    <name type="common">California two-spotted octopus</name>
    <dbReference type="NCBI Taxonomy" id="37653"/>
    <lineage>
        <taxon>Eukaryota</taxon>
        <taxon>Metazoa</taxon>
        <taxon>Spiralia</taxon>
        <taxon>Lophotrochozoa</taxon>
        <taxon>Mollusca</taxon>
        <taxon>Cephalopoda</taxon>
        <taxon>Coleoidea</taxon>
        <taxon>Octopodiformes</taxon>
        <taxon>Octopoda</taxon>
        <taxon>Incirrata</taxon>
        <taxon>Octopodidae</taxon>
        <taxon>Octopus</taxon>
    </lineage>
</organism>
<feature type="transmembrane region" description="Helical" evidence="1">
    <location>
        <begin position="20"/>
        <end position="40"/>
    </location>
</feature>
<dbReference type="EMBL" id="KQ418007">
    <property type="protein sequence ID" value="KOF89316.1"/>
    <property type="molecule type" value="Genomic_DNA"/>
</dbReference>
<name>A0A0L8HJB3_OCTBM</name>
<keyword evidence="1" id="KW-1133">Transmembrane helix</keyword>
<accession>A0A0L8HJB3</accession>
<evidence type="ECO:0000256" key="1">
    <source>
        <dbReference type="SAM" id="Phobius"/>
    </source>
</evidence>
<reference evidence="2" key="1">
    <citation type="submission" date="2015-07" db="EMBL/GenBank/DDBJ databases">
        <title>MeaNS - Measles Nucleotide Surveillance Program.</title>
        <authorList>
            <person name="Tran T."/>
            <person name="Druce J."/>
        </authorList>
    </citation>
    <scope>NUCLEOTIDE SEQUENCE</scope>
    <source>
        <strain evidence="2">UCB-OBI-ISO-001</strain>
        <tissue evidence="2">Gonad</tissue>
    </source>
</reference>
<feature type="transmembrane region" description="Helical" evidence="1">
    <location>
        <begin position="52"/>
        <end position="79"/>
    </location>
</feature>
<keyword evidence="1" id="KW-0812">Transmembrane</keyword>
<sequence>MFDEVKLVLSIYLSIYHISFYLPICDSFVTVFLPLFLFVFHITLSLHLSPLYFFMYLSISYLPVFMYHSILSFISFFHFVPPLSLPLTPFLSIWLSIFHASLYFPVHDSFVTLFLFVFHITLSLRLPTPTPSLTLSPVFDKQRLKPKLSGNNRSIPFPHLSSAKCVFTSLLLHEDV</sequence>
<evidence type="ECO:0000313" key="2">
    <source>
        <dbReference type="EMBL" id="KOF89316.1"/>
    </source>
</evidence>
<dbReference type="AlphaFoldDB" id="A0A0L8HJB3"/>
<gene>
    <name evidence="2" type="ORF">OCBIM_22013290mg</name>
</gene>
<keyword evidence="1" id="KW-0472">Membrane</keyword>
<protein>
    <submittedName>
        <fullName evidence="2">Uncharacterized protein</fullName>
    </submittedName>
</protein>
<proteinExistence type="predicted"/>